<dbReference type="Proteomes" id="UP000789524">
    <property type="component" value="Unassembled WGS sequence"/>
</dbReference>
<dbReference type="EMBL" id="CAKASE010000043">
    <property type="protein sequence ID" value="CAG9558699.1"/>
    <property type="molecule type" value="Genomic_DNA"/>
</dbReference>
<feature type="compositionally biased region" description="Basic residues" evidence="2">
    <location>
        <begin position="355"/>
        <end position="369"/>
    </location>
</feature>
<accession>A0A8J2MX41</accession>
<feature type="region of interest" description="Disordered" evidence="2">
    <location>
        <begin position="630"/>
        <end position="659"/>
    </location>
</feature>
<feature type="compositionally biased region" description="Basic and acidic residues" evidence="2">
    <location>
        <begin position="502"/>
        <end position="520"/>
    </location>
</feature>
<evidence type="ECO:0000313" key="3">
    <source>
        <dbReference type="EMBL" id="CAG9558699.1"/>
    </source>
</evidence>
<dbReference type="OrthoDB" id="7435533at2759"/>
<keyword evidence="1" id="KW-0175">Coiled coil</keyword>
<sequence length="711" mass="79915">MDWLKLVGIFDCDMVVIVIVPEDCDMTKKIRIHLPQKVKHIHHHKKIYITNHPAPSQYAPAYMPNAEGAVGVSPNVALPAMGNIIPLNSMDFFDEQQPSLPHISQSASQILPLYHTRGYYGPTPSEIEEQEYDTVPLESDYPLPSHSSQPKKVKIIRLNEQPRKKIIRKQKPKRVIVRNKPHPTPSPDVEHPVSTFHEHFYSDVDGSGTIRKIKKPPRVEKIVDGDTEHIHTYSEEHIHKLFFDHGPKIAGVVGVDPLASMSSLSGGQAIIPLKGGPTFVALPTHQFAGLAAVGQIANNPQFEYASFNPRDVTHDHIFHDHGEITSDIELNKETLGLPPKVSYNTQGLKIGGNQKRPKPKIPHKSKKTNKPTDFSYYENIYNSKPTKQRSLLTTQTFDESAEADLEDYRSSQDINLRESNKKSRKPTFFGKTSNDYRGQQASVPAPFAISSSVIHEYKPKRNSASAPASLTKIRDPFANFKDAYPNNFEYDTYASSSNLYTSEDKNDGGFSQEKRTDKKSISTQNINFGDQDHISFVDHINSESTFDDIDDGPTALEDVEDFDQSQLSGTAQETFFSSNDVSSAQQYLPFTSKISQADQARRPDQAANDNYGYADVSALSTISYSQEFSSTLPSVQRKDPNKKTVSDISKYKDTSNSKINNRNREVNQHTNQHNNLLDNRENFKSKSVQNQDIFSQDPNIVKGKLKYGDKI</sequence>
<protein>
    <submittedName>
        <fullName evidence="3">(African queen) hypothetical protein</fullName>
    </submittedName>
</protein>
<feature type="region of interest" description="Disordered" evidence="2">
    <location>
        <begin position="402"/>
        <end position="441"/>
    </location>
</feature>
<keyword evidence="4" id="KW-1185">Reference proteome</keyword>
<feature type="compositionally biased region" description="Polar residues" evidence="2">
    <location>
        <begin position="430"/>
        <end position="441"/>
    </location>
</feature>
<comment type="caution">
    <text evidence="3">The sequence shown here is derived from an EMBL/GenBank/DDBJ whole genome shotgun (WGS) entry which is preliminary data.</text>
</comment>
<gene>
    <name evidence="3" type="ORF">DCHRY22_LOCUS730</name>
</gene>
<name>A0A8J2MX41_9NEOP</name>
<feature type="compositionally biased region" description="Basic and acidic residues" evidence="2">
    <location>
        <begin position="636"/>
        <end position="655"/>
    </location>
</feature>
<feature type="region of interest" description="Disordered" evidence="2">
    <location>
        <begin position="343"/>
        <end position="373"/>
    </location>
</feature>
<organism evidence="3 4">
    <name type="scientific">Danaus chrysippus</name>
    <name type="common">African queen</name>
    <dbReference type="NCBI Taxonomy" id="151541"/>
    <lineage>
        <taxon>Eukaryota</taxon>
        <taxon>Metazoa</taxon>
        <taxon>Ecdysozoa</taxon>
        <taxon>Arthropoda</taxon>
        <taxon>Hexapoda</taxon>
        <taxon>Insecta</taxon>
        <taxon>Pterygota</taxon>
        <taxon>Neoptera</taxon>
        <taxon>Endopterygota</taxon>
        <taxon>Lepidoptera</taxon>
        <taxon>Glossata</taxon>
        <taxon>Ditrysia</taxon>
        <taxon>Papilionoidea</taxon>
        <taxon>Nymphalidae</taxon>
        <taxon>Danainae</taxon>
        <taxon>Danaini</taxon>
        <taxon>Danaina</taxon>
        <taxon>Danaus</taxon>
        <taxon>Anosia</taxon>
    </lineage>
</organism>
<dbReference type="AlphaFoldDB" id="A0A8J2MX41"/>
<proteinExistence type="predicted"/>
<evidence type="ECO:0000256" key="2">
    <source>
        <dbReference type="SAM" id="MobiDB-lite"/>
    </source>
</evidence>
<feature type="compositionally biased region" description="Basic and acidic residues" evidence="2">
    <location>
        <begin position="406"/>
        <end position="421"/>
    </location>
</feature>
<reference evidence="3" key="1">
    <citation type="submission" date="2021-09" db="EMBL/GenBank/DDBJ databases">
        <authorList>
            <person name="Martin H S."/>
        </authorList>
    </citation>
    <scope>NUCLEOTIDE SEQUENCE</scope>
</reference>
<feature type="region of interest" description="Disordered" evidence="2">
    <location>
        <begin position="501"/>
        <end position="525"/>
    </location>
</feature>
<evidence type="ECO:0000256" key="1">
    <source>
        <dbReference type="SAM" id="Coils"/>
    </source>
</evidence>
<evidence type="ECO:0000313" key="4">
    <source>
        <dbReference type="Proteomes" id="UP000789524"/>
    </source>
</evidence>
<feature type="coiled-coil region" evidence="1">
    <location>
        <begin position="659"/>
        <end position="686"/>
    </location>
</feature>